<dbReference type="GO" id="GO:0005524">
    <property type="term" value="F:ATP binding"/>
    <property type="evidence" value="ECO:0007669"/>
    <property type="project" value="UniProtKB-KW"/>
</dbReference>
<proteinExistence type="inferred from homology"/>
<dbReference type="PANTHER" id="PTHR42711:SF5">
    <property type="entry name" value="ABC TRANSPORTER ATP-BINDING PROTEIN NATA"/>
    <property type="match status" value="1"/>
</dbReference>
<dbReference type="InterPro" id="IPR050763">
    <property type="entry name" value="ABC_transporter_ATP-binding"/>
</dbReference>
<name>X1AND8_9ZZZZ</name>
<dbReference type="AlphaFoldDB" id="X1AND8"/>
<dbReference type="GO" id="GO:0016887">
    <property type="term" value="F:ATP hydrolysis activity"/>
    <property type="evidence" value="ECO:0007669"/>
    <property type="project" value="InterPro"/>
</dbReference>
<dbReference type="SUPFAM" id="SSF52540">
    <property type="entry name" value="P-loop containing nucleoside triphosphate hydrolases"/>
    <property type="match status" value="1"/>
</dbReference>
<dbReference type="EMBL" id="BART01016637">
    <property type="protein sequence ID" value="GAG84260.1"/>
    <property type="molecule type" value="Genomic_DNA"/>
</dbReference>
<keyword evidence="4" id="KW-0067">ATP-binding</keyword>
<gene>
    <name evidence="6" type="ORF">S01H4_31937</name>
</gene>
<feature type="domain" description="ABC transporter" evidence="5">
    <location>
        <begin position="6"/>
        <end position="54"/>
    </location>
</feature>
<evidence type="ECO:0000256" key="3">
    <source>
        <dbReference type="ARBA" id="ARBA00022741"/>
    </source>
</evidence>
<sequence>PNYQEKISLKAKEFGLEKWLNQYVENYSSGMKMKLALLRTLLLERRIMFLDEPTLGLDVKTIDFTKKF</sequence>
<feature type="non-terminal residue" evidence="6">
    <location>
        <position position="1"/>
    </location>
</feature>
<evidence type="ECO:0000256" key="4">
    <source>
        <dbReference type="ARBA" id="ARBA00022840"/>
    </source>
</evidence>
<evidence type="ECO:0000256" key="2">
    <source>
        <dbReference type="ARBA" id="ARBA00022448"/>
    </source>
</evidence>
<dbReference type="PANTHER" id="PTHR42711">
    <property type="entry name" value="ABC TRANSPORTER ATP-BINDING PROTEIN"/>
    <property type="match status" value="1"/>
</dbReference>
<dbReference type="InterPro" id="IPR027417">
    <property type="entry name" value="P-loop_NTPase"/>
</dbReference>
<organism evidence="6">
    <name type="scientific">marine sediment metagenome</name>
    <dbReference type="NCBI Taxonomy" id="412755"/>
    <lineage>
        <taxon>unclassified sequences</taxon>
        <taxon>metagenomes</taxon>
        <taxon>ecological metagenomes</taxon>
    </lineage>
</organism>
<evidence type="ECO:0000259" key="5">
    <source>
        <dbReference type="Pfam" id="PF00005"/>
    </source>
</evidence>
<accession>X1AND8</accession>
<keyword evidence="2" id="KW-0813">Transport</keyword>
<dbReference type="Pfam" id="PF00005">
    <property type="entry name" value="ABC_tran"/>
    <property type="match status" value="1"/>
</dbReference>
<evidence type="ECO:0000313" key="6">
    <source>
        <dbReference type="EMBL" id="GAG84260.1"/>
    </source>
</evidence>
<comment type="similarity">
    <text evidence="1">Belongs to the ABC transporter superfamily.</text>
</comment>
<dbReference type="Gene3D" id="3.40.50.300">
    <property type="entry name" value="P-loop containing nucleotide triphosphate hydrolases"/>
    <property type="match status" value="1"/>
</dbReference>
<dbReference type="InterPro" id="IPR003439">
    <property type="entry name" value="ABC_transporter-like_ATP-bd"/>
</dbReference>
<keyword evidence="3" id="KW-0547">Nucleotide-binding</keyword>
<reference evidence="6" key="1">
    <citation type="journal article" date="2014" name="Front. Microbiol.">
        <title>High frequency of phylogenetically diverse reductive dehalogenase-homologous genes in deep subseafloor sedimentary metagenomes.</title>
        <authorList>
            <person name="Kawai M."/>
            <person name="Futagami T."/>
            <person name="Toyoda A."/>
            <person name="Takaki Y."/>
            <person name="Nishi S."/>
            <person name="Hori S."/>
            <person name="Arai W."/>
            <person name="Tsubouchi T."/>
            <person name="Morono Y."/>
            <person name="Uchiyama I."/>
            <person name="Ito T."/>
            <person name="Fujiyama A."/>
            <person name="Inagaki F."/>
            <person name="Takami H."/>
        </authorList>
    </citation>
    <scope>NUCLEOTIDE SEQUENCE</scope>
    <source>
        <strain evidence="6">Expedition CK06-06</strain>
    </source>
</reference>
<evidence type="ECO:0000256" key="1">
    <source>
        <dbReference type="ARBA" id="ARBA00005417"/>
    </source>
</evidence>
<protein>
    <recommendedName>
        <fullName evidence="5">ABC transporter domain-containing protein</fullName>
    </recommendedName>
</protein>
<comment type="caution">
    <text evidence="6">The sequence shown here is derived from an EMBL/GenBank/DDBJ whole genome shotgun (WGS) entry which is preliminary data.</text>
</comment>